<dbReference type="WBParaSite" id="nRc.2.0.1.t18796-RA">
    <property type="protein sequence ID" value="nRc.2.0.1.t18796-RA"/>
    <property type="gene ID" value="nRc.2.0.1.g18796"/>
</dbReference>
<name>A0A915IZD9_ROMCU</name>
<proteinExistence type="predicted"/>
<reference evidence="2" key="1">
    <citation type="submission" date="2022-11" db="UniProtKB">
        <authorList>
            <consortium name="WormBaseParasite"/>
        </authorList>
    </citation>
    <scope>IDENTIFICATION</scope>
</reference>
<evidence type="ECO:0000313" key="1">
    <source>
        <dbReference type="Proteomes" id="UP000887565"/>
    </source>
</evidence>
<evidence type="ECO:0000313" key="2">
    <source>
        <dbReference type="WBParaSite" id="nRc.2.0.1.t18796-RA"/>
    </source>
</evidence>
<sequence length="93" mass="10526">QLLFSISSEVTVKGRITLTFRQEEKSSSPIVLQEINDLLVADIPKSLVIVVPWEMSTVEQVDLLYNRNKLLFTGGPYSWQIKALTLQDMDGVM</sequence>
<dbReference type="Proteomes" id="UP000887565">
    <property type="component" value="Unplaced"/>
</dbReference>
<dbReference type="AlphaFoldDB" id="A0A915IZD9"/>
<accession>A0A915IZD9</accession>
<keyword evidence="1" id="KW-1185">Reference proteome</keyword>
<organism evidence="1 2">
    <name type="scientific">Romanomermis culicivorax</name>
    <name type="common">Nematode worm</name>
    <dbReference type="NCBI Taxonomy" id="13658"/>
    <lineage>
        <taxon>Eukaryota</taxon>
        <taxon>Metazoa</taxon>
        <taxon>Ecdysozoa</taxon>
        <taxon>Nematoda</taxon>
        <taxon>Enoplea</taxon>
        <taxon>Dorylaimia</taxon>
        <taxon>Mermithida</taxon>
        <taxon>Mermithoidea</taxon>
        <taxon>Mermithidae</taxon>
        <taxon>Romanomermis</taxon>
    </lineage>
</organism>
<protein>
    <submittedName>
        <fullName evidence="2">Uncharacterized protein</fullName>
    </submittedName>
</protein>